<evidence type="ECO:0000313" key="1">
    <source>
        <dbReference type="EMBL" id="CAI2201129.1"/>
    </source>
</evidence>
<proteinExistence type="predicted"/>
<feature type="non-terminal residue" evidence="1">
    <location>
        <position position="1"/>
    </location>
</feature>
<comment type="caution">
    <text evidence="1">The sequence shown here is derived from an EMBL/GenBank/DDBJ whole genome shotgun (WGS) entry which is preliminary data.</text>
</comment>
<keyword evidence="2" id="KW-1185">Reference proteome</keyword>
<accession>A0A9W4X7T8</accession>
<name>A0A9W4X7T8_9GLOM</name>
<evidence type="ECO:0000313" key="2">
    <source>
        <dbReference type="Proteomes" id="UP001153678"/>
    </source>
</evidence>
<dbReference type="AlphaFoldDB" id="A0A9W4X7T8"/>
<organism evidence="1 2">
    <name type="scientific">Funneliformis geosporum</name>
    <dbReference type="NCBI Taxonomy" id="1117311"/>
    <lineage>
        <taxon>Eukaryota</taxon>
        <taxon>Fungi</taxon>
        <taxon>Fungi incertae sedis</taxon>
        <taxon>Mucoromycota</taxon>
        <taxon>Glomeromycotina</taxon>
        <taxon>Glomeromycetes</taxon>
        <taxon>Glomerales</taxon>
        <taxon>Glomeraceae</taxon>
        <taxon>Funneliformis</taxon>
    </lineage>
</organism>
<gene>
    <name evidence="1" type="ORF">FWILDA_LOCUS19911</name>
</gene>
<reference evidence="1" key="1">
    <citation type="submission" date="2022-08" db="EMBL/GenBank/DDBJ databases">
        <authorList>
            <person name="Kallberg Y."/>
            <person name="Tangrot J."/>
            <person name="Rosling A."/>
        </authorList>
    </citation>
    <scope>NUCLEOTIDE SEQUENCE</scope>
    <source>
        <strain evidence="1">Wild A</strain>
    </source>
</reference>
<protein>
    <submittedName>
        <fullName evidence="1">3856_t:CDS:1</fullName>
    </submittedName>
</protein>
<feature type="non-terminal residue" evidence="1">
    <location>
        <position position="106"/>
    </location>
</feature>
<dbReference type="Proteomes" id="UP001153678">
    <property type="component" value="Unassembled WGS sequence"/>
</dbReference>
<dbReference type="EMBL" id="CAMKVN010026638">
    <property type="protein sequence ID" value="CAI2201129.1"/>
    <property type="molecule type" value="Genomic_DNA"/>
</dbReference>
<sequence>LEEWGIADGSVLAIVDFVEELRGEECETSSKRRKVEDEDMTLSLNTRVKIFFLSYFWAYNILRLILDYMDSYARMDPPIYMDPYGQCLERGPRTPTRTHYSLCNPL</sequence>